<feature type="region of interest" description="Disordered" evidence="1">
    <location>
        <begin position="243"/>
        <end position="268"/>
    </location>
</feature>
<reference evidence="2 3" key="1">
    <citation type="submission" date="2017-03" db="EMBL/GenBank/DDBJ databases">
        <title>Draft genome sequence of Streptomyces scabrisporus NF3, endophyte isolated from Amphipterygium adstringens.</title>
        <authorList>
            <person name="Vazquez M."/>
            <person name="Ceapa C.D."/>
            <person name="Rodriguez Luna D."/>
            <person name="Sanchez Esquivel S."/>
        </authorList>
    </citation>
    <scope>NUCLEOTIDE SEQUENCE [LARGE SCALE GENOMIC DNA]</scope>
    <source>
        <strain evidence="2 3">NF3</strain>
    </source>
</reference>
<dbReference type="Proteomes" id="UP000190037">
    <property type="component" value="Unassembled WGS sequence"/>
</dbReference>
<dbReference type="RefSeq" id="WP_078977990.1">
    <property type="nucleotide sequence ID" value="NZ_MWQN01000001.1"/>
</dbReference>
<accession>A0A1T3P3M7</accession>
<comment type="caution">
    <text evidence="2">The sequence shown here is derived from an EMBL/GenBank/DDBJ whole genome shotgun (WGS) entry which is preliminary data.</text>
</comment>
<protein>
    <recommendedName>
        <fullName evidence="4">Heavy metal-binding domain-containing protein</fullName>
    </recommendedName>
</protein>
<organism evidence="2 3">
    <name type="scientific">Embleya scabrispora</name>
    <dbReference type="NCBI Taxonomy" id="159449"/>
    <lineage>
        <taxon>Bacteria</taxon>
        <taxon>Bacillati</taxon>
        <taxon>Actinomycetota</taxon>
        <taxon>Actinomycetes</taxon>
        <taxon>Kitasatosporales</taxon>
        <taxon>Streptomycetaceae</taxon>
        <taxon>Embleya</taxon>
    </lineage>
</organism>
<sequence>MTVHAHHAAAPATPEGLQVSRDGYTLVPVAAPAGTFAFRIDGPDGTPVREYVPQHDKDLHLIVVRRDLSGFRHVHPVLGEDGVWTQELTLDEAGTYRIFTDFAPAATGSPLTLGVDIHVAGDFRPVPLPAPAATAEVDGYTVTLAGEPAAGQGAHLTLSVARDGVPVTDLEPYLAAFGHLVVLRDGDLAYLHVHPGGAPGDGVTPAGPEIAFHTELPSVGAYRFFLDFRHGGVVRTAELTVEAGKPAPHAHAPEQAADPHARHHGHHG</sequence>
<dbReference type="STRING" id="159449.B4N89_24610"/>
<evidence type="ECO:0000256" key="1">
    <source>
        <dbReference type="SAM" id="MobiDB-lite"/>
    </source>
</evidence>
<dbReference type="OrthoDB" id="128043at2"/>
<keyword evidence="3" id="KW-1185">Reference proteome</keyword>
<name>A0A1T3P3M7_9ACTN</name>
<dbReference type="EMBL" id="MWQN01000001">
    <property type="protein sequence ID" value="OPC83697.1"/>
    <property type="molecule type" value="Genomic_DNA"/>
</dbReference>
<gene>
    <name evidence="2" type="ORF">B4N89_24610</name>
</gene>
<evidence type="ECO:0008006" key="4">
    <source>
        <dbReference type="Google" id="ProtNLM"/>
    </source>
</evidence>
<dbReference type="AlphaFoldDB" id="A0A1T3P3M7"/>
<evidence type="ECO:0000313" key="2">
    <source>
        <dbReference type="EMBL" id="OPC83697.1"/>
    </source>
</evidence>
<evidence type="ECO:0000313" key="3">
    <source>
        <dbReference type="Proteomes" id="UP000190037"/>
    </source>
</evidence>
<feature type="compositionally biased region" description="Low complexity" evidence="1">
    <location>
        <begin position="246"/>
        <end position="258"/>
    </location>
</feature>
<proteinExistence type="predicted"/>